<evidence type="ECO:0000313" key="13">
    <source>
        <dbReference type="EMBL" id="KAA8897064.1"/>
    </source>
</evidence>
<evidence type="ECO:0000256" key="6">
    <source>
        <dbReference type="ARBA" id="ARBA00022771"/>
    </source>
</evidence>
<protein>
    <recommendedName>
        <fullName evidence="11">Ubiquitin thioesterase OTU</fullName>
        <ecNumber evidence="11">3.4.19.12</ecNumber>
    </recommendedName>
</protein>
<dbReference type="InterPro" id="IPR003323">
    <property type="entry name" value="OTU_dom"/>
</dbReference>
<dbReference type="EMBL" id="VXIS01000203">
    <property type="protein sequence ID" value="KAA8897064.1"/>
    <property type="molecule type" value="Genomic_DNA"/>
</dbReference>
<proteinExistence type="predicted"/>
<dbReference type="GO" id="GO:0016579">
    <property type="term" value="P:protein deubiquitination"/>
    <property type="evidence" value="ECO:0007669"/>
    <property type="project" value="TreeGrafter"/>
</dbReference>
<keyword evidence="7 11" id="KW-0833">Ubl conjugation pathway</keyword>
<dbReference type="FunFam" id="3.90.70.80:FF:000016">
    <property type="entry name" value="Putative ubiquitin thioesterase otu1"/>
    <property type="match status" value="1"/>
</dbReference>
<dbReference type="GO" id="GO:0008270">
    <property type="term" value="F:zinc ion binding"/>
    <property type="evidence" value="ECO:0007669"/>
    <property type="project" value="UniProtKB-KW"/>
</dbReference>
<keyword evidence="8 11" id="KW-0378">Hydrolase</keyword>
<dbReference type="Gene3D" id="3.10.20.90">
    <property type="entry name" value="Phosphatidylinositol 3-kinase Catalytic Subunit, Chain A, domain 1"/>
    <property type="match status" value="1"/>
</dbReference>
<evidence type="ECO:0000256" key="11">
    <source>
        <dbReference type="RuleBase" id="RU367104"/>
    </source>
</evidence>
<dbReference type="GO" id="GO:0030968">
    <property type="term" value="P:endoplasmic reticulum unfolded protein response"/>
    <property type="evidence" value="ECO:0007669"/>
    <property type="project" value="TreeGrafter"/>
</dbReference>
<sequence>MRLKIRSPTGTQVLTLPEGATIDTLLSEIRKTASLIGELEIKHGFPPRPLQLSAHPADTPLAQLPVKLQGEQLIVSSAQGVGASPNNSTPASAPVTRSQTATKLAVGDFSGFTAGGSAALNRPQQPLRLNRAASKFNKDDPPDVRLASGRGRVVLRVMEDDNSCLFRALSYVLTRSVMSVEELRQLVAGTIQDNPVLYSEAVLEQKRDGYCEWIKMESSWGGGIELGIFAEFFDMEIVTIDVATGNMIRFNEGKERRVIVVYSGIHYDALALSPGGLVNDSEGDEVVFSKYDNEILAAAQQLCGKLRQKHYYTDTKNFTLRCNICKQCMKGEKEAVAHATATGHSDFGEA</sequence>
<dbReference type="GO" id="GO:0005634">
    <property type="term" value="C:nucleus"/>
    <property type="evidence" value="ECO:0007669"/>
    <property type="project" value="TreeGrafter"/>
</dbReference>
<dbReference type="Gene3D" id="3.90.70.80">
    <property type="match status" value="1"/>
</dbReference>
<keyword evidence="10" id="KW-0862">Zinc</keyword>
<keyword evidence="3 11" id="KW-0963">Cytoplasm</keyword>
<keyword evidence="4" id="KW-0645">Protease</keyword>
<dbReference type="Pfam" id="PF21403">
    <property type="entry name" value="OTU1_UBXL"/>
    <property type="match status" value="1"/>
</dbReference>
<gene>
    <name evidence="13" type="ORF">FN846DRAFT_964179</name>
</gene>
<comment type="caution">
    <text evidence="13">The sequence shown here is derived from an EMBL/GenBank/DDBJ whole genome shotgun (WGS) entry which is preliminary data.</text>
</comment>
<dbReference type="OrthoDB" id="65596at2759"/>
<comment type="function">
    <text evidence="11">Hydrolase that can remove conjugated ubiquitin from proteins and may therefore play an important regulatory role at the level of protein turnover by preventing degradation.</text>
</comment>
<name>A0A5J5ELR4_9PEZI</name>
<reference evidence="13 14" key="1">
    <citation type="submission" date="2019-09" db="EMBL/GenBank/DDBJ databases">
        <title>Draft genome of the ectomycorrhizal ascomycete Sphaerosporella brunnea.</title>
        <authorList>
            <consortium name="DOE Joint Genome Institute"/>
            <person name="Benucci G.M."/>
            <person name="Marozzi G."/>
            <person name="Antonielli L."/>
            <person name="Sanchez S."/>
            <person name="Marco P."/>
            <person name="Wang X."/>
            <person name="Falini L.B."/>
            <person name="Barry K."/>
            <person name="Haridas S."/>
            <person name="Lipzen A."/>
            <person name="Labutti K."/>
            <person name="Grigoriev I.V."/>
            <person name="Murat C."/>
            <person name="Martin F."/>
            <person name="Albertini E."/>
            <person name="Donnini D."/>
            <person name="Bonito G."/>
        </authorList>
    </citation>
    <scope>NUCLEOTIDE SEQUENCE [LARGE SCALE GENOMIC DNA]</scope>
    <source>
        <strain evidence="13 14">Sb_GMNB300</strain>
    </source>
</reference>
<dbReference type="PANTHER" id="PTHR13312">
    <property type="entry name" value="HIV-INDUCED PROTEIN-7-LIKE PROTEASE"/>
    <property type="match status" value="1"/>
</dbReference>
<keyword evidence="14" id="KW-1185">Reference proteome</keyword>
<evidence type="ECO:0000256" key="9">
    <source>
        <dbReference type="ARBA" id="ARBA00022807"/>
    </source>
</evidence>
<evidence type="ECO:0000256" key="10">
    <source>
        <dbReference type="ARBA" id="ARBA00022833"/>
    </source>
</evidence>
<evidence type="ECO:0000256" key="4">
    <source>
        <dbReference type="ARBA" id="ARBA00022670"/>
    </source>
</evidence>
<evidence type="ECO:0000256" key="2">
    <source>
        <dbReference type="ARBA" id="ARBA00004496"/>
    </source>
</evidence>
<dbReference type="Proteomes" id="UP000326924">
    <property type="component" value="Unassembled WGS sequence"/>
</dbReference>
<dbReference type="GO" id="GO:0005829">
    <property type="term" value="C:cytosol"/>
    <property type="evidence" value="ECO:0007669"/>
    <property type="project" value="TreeGrafter"/>
</dbReference>
<dbReference type="Pfam" id="PF24560">
    <property type="entry name" value="zf-C2H2_OTU1_C"/>
    <property type="match status" value="1"/>
</dbReference>
<dbReference type="FunCoup" id="A0A5J5ELR4">
    <property type="interactions" value="735"/>
</dbReference>
<keyword evidence="6" id="KW-0863">Zinc-finger</keyword>
<accession>A0A5J5ELR4</accession>
<evidence type="ECO:0000259" key="12">
    <source>
        <dbReference type="PROSITE" id="PS50802"/>
    </source>
</evidence>
<dbReference type="SUPFAM" id="SSF54001">
    <property type="entry name" value="Cysteine proteinases"/>
    <property type="match status" value="1"/>
</dbReference>
<evidence type="ECO:0000256" key="8">
    <source>
        <dbReference type="ARBA" id="ARBA00022801"/>
    </source>
</evidence>
<dbReference type="InParanoid" id="A0A5J5ELR4"/>
<evidence type="ECO:0000313" key="14">
    <source>
        <dbReference type="Proteomes" id="UP000326924"/>
    </source>
</evidence>
<comment type="subcellular location">
    <subcellularLocation>
        <location evidence="2 11">Cytoplasm</location>
    </subcellularLocation>
</comment>
<dbReference type="Pfam" id="PF02338">
    <property type="entry name" value="OTU"/>
    <property type="match status" value="1"/>
</dbReference>
<dbReference type="GO" id="GO:0036503">
    <property type="term" value="P:ERAD pathway"/>
    <property type="evidence" value="ECO:0007669"/>
    <property type="project" value="TreeGrafter"/>
</dbReference>
<dbReference type="GO" id="GO:0004843">
    <property type="term" value="F:cysteine-type deubiquitinase activity"/>
    <property type="evidence" value="ECO:0007669"/>
    <property type="project" value="UniProtKB-UniRule"/>
</dbReference>
<organism evidence="13 14">
    <name type="scientific">Sphaerosporella brunnea</name>
    <dbReference type="NCBI Taxonomy" id="1250544"/>
    <lineage>
        <taxon>Eukaryota</taxon>
        <taxon>Fungi</taxon>
        <taxon>Dikarya</taxon>
        <taxon>Ascomycota</taxon>
        <taxon>Pezizomycotina</taxon>
        <taxon>Pezizomycetes</taxon>
        <taxon>Pezizales</taxon>
        <taxon>Pyronemataceae</taxon>
        <taxon>Sphaerosporella</taxon>
    </lineage>
</organism>
<evidence type="ECO:0000256" key="7">
    <source>
        <dbReference type="ARBA" id="ARBA00022786"/>
    </source>
</evidence>
<keyword evidence="5" id="KW-0479">Metal-binding</keyword>
<evidence type="ECO:0000256" key="1">
    <source>
        <dbReference type="ARBA" id="ARBA00000707"/>
    </source>
</evidence>
<comment type="catalytic activity">
    <reaction evidence="1 11">
        <text>Thiol-dependent hydrolysis of ester, thioester, amide, peptide and isopeptide bonds formed by the C-terminal Gly of ubiquitin (a 76-residue protein attached to proteins as an intracellular targeting signal).</text>
        <dbReference type="EC" id="3.4.19.12"/>
    </reaction>
</comment>
<dbReference type="EC" id="3.4.19.12" evidence="11"/>
<dbReference type="InterPro" id="IPR057766">
    <property type="entry name" value="Znf-C2H2_OTU1-like_C"/>
</dbReference>
<keyword evidence="9 11" id="KW-0788">Thiol protease</keyword>
<dbReference type="CDD" id="cd22745">
    <property type="entry name" value="OTU_OTU1"/>
    <property type="match status" value="1"/>
</dbReference>
<dbReference type="AlphaFoldDB" id="A0A5J5ELR4"/>
<dbReference type="PANTHER" id="PTHR13312:SF0">
    <property type="entry name" value="UBIQUITIN THIOESTERASE OTU1"/>
    <property type="match status" value="1"/>
</dbReference>
<evidence type="ECO:0000256" key="3">
    <source>
        <dbReference type="ARBA" id="ARBA00022490"/>
    </source>
</evidence>
<dbReference type="PROSITE" id="PS50802">
    <property type="entry name" value="OTU"/>
    <property type="match status" value="1"/>
</dbReference>
<evidence type="ECO:0000256" key="5">
    <source>
        <dbReference type="ARBA" id="ARBA00022723"/>
    </source>
</evidence>
<dbReference type="InterPro" id="IPR038765">
    <property type="entry name" value="Papain-like_cys_pep_sf"/>
</dbReference>
<dbReference type="InterPro" id="IPR048857">
    <property type="entry name" value="OTU1_Ubl"/>
</dbReference>
<feature type="domain" description="OTU" evidence="12">
    <location>
        <begin position="153"/>
        <end position="273"/>
    </location>
</feature>